<dbReference type="CDD" id="cd03886">
    <property type="entry name" value="M20_Acy1"/>
    <property type="match status" value="1"/>
</dbReference>
<dbReference type="GO" id="GO:0046872">
    <property type="term" value="F:metal ion binding"/>
    <property type="evidence" value="ECO:0007669"/>
    <property type="project" value="UniProtKB-KW"/>
</dbReference>
<keyword evidence="2" id="KW-0464">Manganese</keyword>
<dbReference type="GO" id="GO:0016787">
    <property type="term" value="F:hydrolase activity"/>
    <property type="evidence" value="ECO:0007669"/>
    <property type="project" value="UniProtKB-KW"/>
</dbReference>
<feature type="domain" description="Peptidase M20 dimerisation" evidence="3">
    <location>
        <begin position="195"/>
        <end position="287"/>
    </location>
</feature>
<dbReference type="Gene3D" id="3.40.630.10">
    <property type="entry name" value="Zn peptidases"/>
    <property type="match status" value="1"/>
</dbReference>
<dbReference type="Pfam" id="PF07687">
    <property type="entry name" value="M20_dimer"/>
    <property type="match status" value="1"/>
</dbReference>
<evidence type="ECO:0000259" key="3">
    <source>
        <dbReference type="Pfam" id="PF07687"/>
    </source>
</evidence>
<dbReference type="SUPFAM" id="SSF55031">
    <property type="entry name" value="Bacterial exopeptidase dimerisation domain"/>
    <property type="match status" value="1"/>
</dbReference>
<dbReference type="Pfam" id="PF01546">
    <property type="entry name" value="Peptidase_M20"/>
    <property type="match status" value="1"/>
</dbReference>
<reference evidence="5" key="1">
    <citation type="submission" date="2018-05" db="EMBL/GenBank/DDBJ databases">
        <title>Ignatzschineria dubaiensis sp. nov., isolated from necrotic foot tissues of dromedaries (Camelus dromedarius) and associated maggots in Dubai, United Arab Emirates.</title>
        <authorList>
            <person name="Tsang C.C."/>
            <person name="Tang J.Y.M."/>
            <person name="Fong J.Y.H."/>
            <person name="Kinne J."/>
            <person name="Lee H.H."/>
            <person name="Joseph M."/>
            <person name="Jose S."/>
            <person name="Schuster R.K."/>
            <person name="Tang Y."/>
            <person name="Sivakumar S."/>
            <person name="Chen J.H.K."/>
            <person name="Teng J.L.L."/>
            <person name="Lau S.K.P."/>
            <person name="Wernery U."/>
            <person name="Woo P.C.Y."/>
        </authorList>
    </citation>
    <scope>NUCLEOTIDE SEQUENCE [LARGE SCALE GENOMIC DNA]</scope>
    <source>
        <strain evidence="5">KCTC 22644</strain>
    </source>
</reference>
<dbReference type="InterPro" id="IPR002933">
    <property type="entry name" value="Peptidase_M20"/>
</dbReference>
<gene>
    <name evidence="4" type="ORF">DC083_09770</name>
</gene>
<comment type="caution">
    <text evidence="4">The sequence shown here is derived from an EMBL/GenBank/DDBJ whole genome shotgun (WGS) entry which is preliminary data.</text>
</comment>
<feature type="binding site" evidence="2">
    <location>
        <position position="145"/>
    </location>
    <ligand>
        <name>Mn(2+)</name>
        <dbReference type="ChEBI" id="CHEBI:29035"/>
        <label>2</label>
    </ligand>
</feature>
<dbReference type="NCBIfam" id="TIGR01891">
    <property type="entry name" value="amidohydrolases"/>
    <property type="match status" value="1"/>
</dbReference>
<name>A0A2U2ACA8_9GAMM</name>
<evidence type="ECO:0000256" key="1">
    <source>
        <dbReference type="ARBA" id="ARBA00022801"/>
    </source>
</evidence>
<keyword evidence="5" id="KW-1185">Reference proteome</keyword>
<dbReference type="Proteomes" id="UP000245020">
    <property type="component" value="Unassembled WGS sequence"/>
</dbReference>
<dbReference type="EMBL" id="QEWQ01000009">
    <property type="protein sequence ID" value="PWD80300.1"/>
    <property type="molecule type" value="Genomic_DNA"/>
</dbReference>
<dbReference type="InterPro" id="IPR011650">
    <property type="entry name" value="Peptidase_M20_dimer"/>
</dbReference>
<dbReference type="AlphaFoldDB" id="A0A2U2ACA8"/>
<proteinExistence type="predicted"/>
<dbReference type="SUPFAM" id="SSF53187">
    <property type="entry name" value="Zn-dependent exopeptidases"/>
    <property type="match status" value="1"/>
</dbReference>
<feature type="binding site" evidence="2">
    <location>
        <position position="109"/>
    </location>
    <ligand>
        <name>Mn(2+)</name>
        <dbReference type="ChEBI" id="CHEBI:29035"/>
        <label>2</label>
    </ligand>
</feature>
<organism evidence="4 5">
    <name type="scientific">Ignatzschineria ureiclastica</name>
    <dbReference type="NCBI Taxonomy" id="472582"/>
    <lineage>
        <taxon>Bacteria</taxon>
        <taxon>Pseudomonadati</taxon>
        <taxon>Pseudomonadota</taxon>
        <taxon>Gammaproteobacteria</taxon>
        <taxon>Cardiobacteriales</taxon>
        <taxon>Ignatzschineriaceae</taxon>
        <taxon>Ignatzschineria</taxon>
    </lineage>
</organism>
<dbReference type="PANTHER" id="PTHR11014">
    <property type="entry name" value="PEPTIDASE M20 FAMILY MEMBER"/>
    <property type="match status" value="1"/>
</dbReference>
<keyword evidence="2" id="KW-0479">Metal-binding</keyword>
<dbReference type="InterPro" id="IPR036264">
    <property type="entry name" value="Bact_exopeptidase_dim_dom"/>
</dbReference>
<evidence type="ECO:0000313" key="5">
    <source>
        <dbReference type="Proteomes" id="UP000245020"/>
    </source>
</evidence>
<protein>
    <submittedName>
        <fullName evidence="4">Amidohydrolase</fullName>
    </submittedName>
</protein>
<comment type="cofactor">
    <cofactor evidence="2">
        <name>Mn(2+)</name>
        <dbReference type="ChEBI" id="CHEBI:29035"/>
    </cofactor>
    <text evidence="2">The Mn(2+) ion enhances activity.</text>
</comment>
<dbReference type="PANTHER" id="PTHR11014:SF63">
    <property type="entry name" value="METALLOPEPTIDASE, PUTATIVE (AFU_ORTHOLOGUE AFUA_6G09600)-RELATED"/>
    <property type="match status" value="1"/>
</dbReference>
<evidence type="ECO:0000256" key="2">
    <source>
        <dbReference type="PIRSR" id="PIRSR005962-1"/>
    </source>
</evidence>
<dbReference type="InterPro" id="IPR017439">
    <property type="entry name" value="Amidohydrolase"/>
</dbReference>
<dbReference type="RefSeq" id="WP_109190015.1">
    <property type="nucleotide sequence ID" value="NZ_BMYA01000007.1"/>
</dbReference>
<dbReference type="PIRSF" id="PIRSF005962">
    <property type="entry name" value="Pept_M20D_amidohydro"/>
    <property type="match status" value="1"/>
</dbReference>
<feature type="binding site" evidence="2">
    <location>
        <position position="171"/>
    </location>
    <ligand>
        <name>Mn(2+)</name>
        <dbReference type="ChEBI" id="CHEBI:29035"/>
        <label>2</label>
    </ligand>
</feature>
<dbReference type="OrthoDB" id="9777385at2"/>
<feature type="binding site" evidence="2">
    <location>
        <position position="111"/>
    </location>
    <ligand>
        <name>Mn(2+)</name>
        <dbReference type="ChEBI" id="CHEBI:29035"/>
        <label>2</label>
    </ligand>
</feature>
<dbReference type="Gene3D" id="3.30.70.360">
    <property type="match status" value="1"/>
</dbReference>
<sequence length="396" mass="43813">MSNQSNHQYNISEKLQKLEAFSKKVRQDLHQIPEPSGAEFKTSQYCRELMERFGYQIRTLEGYTGFTADLIVNPAFSLVAIRADMDGLEMPDMTEDAYRSTHEGLAHNCGHDTHMAIALTTAKYLAEHRDEMTHNVRFIFQMAEEDMRVPGADKMVELGCMEGVSEVYALHNNGALETGCIHFNSGVMSSWGSAWTLTVHGVSAHGSTPQKGLDAIREMTRLIDYMDYVVAKKVDPFSPAVFGCGMIQGGTIPNAIADYAQARGTIRSMDEKTDQTLKASFEEIVARSEAGGFKTTMEFAGYPAVINHPDAYAEVLAAARAFLPEENIEANGSPMTGSEDFSYMINATKDRKGALFFLGSGKKEKGINNFLHSNPYYIDDDCLLVGAQIFVNIVTR</sequence>
<feature type="binding site" evidence="2">
    <location>
        <position position="372"/>
    </location>
    <ligand>
        <name>Mn(2+)</name>
        <dbReference type="ChEBI" id="CHEBI:29035"/>
        <label>2</label>
    </ligand>
</feature>
<keyword evidence="1 4" id="KW-0378">Hydrolase</keyword>
<accession>A0A2U2ACA8</accession>
<evidence type="ECO:0000313" key="4">
    <source>
        <dbReference type="EMBL" id="PWD80300.1"/>
    </source>
</evidence>